<evidence type="ECO:0000313" key="3">
    <source>
        <dbReference type="Proteomes" id="UP000696280"/>
    </source>
</evidence>
<reference evidence="2" key="1">
    <citation type="submission" date="2021-07" db="EMBL/GenBank/DDBJ databases">
        <authorList>
            <person name="Durling M."/>
        </authorList>
    </citation>
    <scope>NUCLEOTIDE SEQUENCE</scope>
</reference>
<organism evidence="2 3">
    <name type="scientific">Hymenoscyphus fraxineus</name>
    <dbReference type="NCBI Taxonomy" id="746836"/>
    <lineage>
        <taxon>Eukaryota</taxon>
        <taxon>Fungi</taxon>
        <taxon>Dikarya</taxon>
        <taxon>Ascomycota</taxon>
        <taxon>Pezizomycotina</taxon>
        <taxon>Leotiomycetes</taxon>
        <taxon>Helotiales</taxon>
        <taxon>Helotiaceae</taxon>
        <taxon>Hymenoscyphus</taxon>
    </lineage>
</organism>
<accession>A0A9N9L046</accession>
<gene>
    <name evidence="2" type="ORF">HYFRA_00007173</name>
</gene>
<sequence length="163" mass="18752">MIFGQAYAMVLEIWKEEKREHKAGKEDQGYDSSGSRAPLQRRRLKKGSINQRIGFRLGSGWIHHSSHLEVGRRTPGIGHTDTREYVWFVVVLIDRPSRSYVRTREEEVGGLELLREDVSLVWEFSSVVVEDEGQARLRPREPLKAKPERCSANTRPKSPNKGE</sequence>
<keyword evidence="3" id="KW-1185">Reference proteome</keyword>
<name>A0A9N9L046_9HELO</name>
<dbReference type="AlphaFoldDB" id="A0A9N9L046"/>
<dbReference type="Proteomes" id="UP000696280">
    <property type="component" value="Unassembled WGS sequence"/>
</dbReference>
<feature type="compositionally biased region" description="Basic and acidic residues" evidence="1">
    <location>
        <begin position="133"/>
        <end position="149"/>
    </location>
</feature>
<feature type="region of interest" description="Disordered" evidence="1">
    <location>
        <begin position="22"/>
        <end position="41"/>
    </location>
</feature>
<comment type="caution">
    <text evidence="2">The sequence shown here is derived from an EMBL/GenBank/DDBJ whole genome shotgun (WGS) entry which is preliminary data.</text>
</comment>
<dbReference type="EMBL" id="CAJVRL010000060">
    <property type="protein sequence ID" value="CAG8955157.1"/>
    <property type="molecule type" value="Genomic_DNA"/>
</dbReference>
<evidence type="ECO:0000256" key="1">
    <source>
        <dbReference type="SAM" id="MobiDB-lite"/>
    </source>
</evidence>
<evidence type="ECO:0000313" key="2">
    <source>
        <dbReference type="EMBL" id="CAG8955157.1"/>
    </source>
</evidence>
<protein>
    <submittedName>
        <fullName evidence="2">Uncharacterized protein</fullName>
    </submittedName>
</protein>
<proteinExistence type="predicted"/>
<feature type="region of interest" description="Disordered" evidence="1">
    <location>
        <begin position="132"/>
        <end position="163"/>
    </location>
</feature>